<dbReference type="PANTHER" id="PTHR35979">
    <property type="entry name" value="SINGLE-PASS MEMBRANE AND COILED-COIL DOMAIN-CONTAINING PROTEIN 1"/>
    <property type="match status" value="1"/>
</dbReference>
<dbReference type="InterPro" id="IPR027875">
    <property type="entry name" value="DUF4547"/>
</dbReference>
<accession>A9JTP1</accession>
<evidence type="ECO:0000313" key="1">
    <source>
        <dbReference type="EMBL" id="AAI55422.1"/>
    </source>
</evidence>
<dbReference type="AlphaFoldDB" id="A9JTP1"/>
<gene>
    <name evidence="1" type="primary">LOC100127809</name>
</gene>
<organism evidence="1">
    <name type="scientific">Xenopus tropicalis</name>
    <name type="common">Western clawed frog</name>
    <name type="synonym">Silurana tropicalis</name>
    <dbReference type="NCBI Taxonomy" id="8364"/>
    <lineage>
        <taxon>Eukaryota</taxon>
        <taxon>Metazoa</taxon>
        <taxon>Chordata</taxon>
        <taxon>Craniata</taxon>
        <taxon>Vertebrata</taxon>
        <taxon>Euteleostomi</taxon>
        <taxon>Amphibia</taxon>
        <taxon>Batrachia</taxon>
        <taxon>Anura</taxon>
        <taxon>Pipoidea</taxon>
        <taxon>Pipidae</taxon>
        <taxon>Xenopodinae</taxon>
        <taxon>Xenopus</taxon>
        <taxon>Silurana</taxon>
    </lineage>
</organism>
<feature type="non-terminal residue" evidence="1">
    <location>
        <position position="1"/>
    </location>
</feature>
<dbReference type="EMBL" id="BC155421">
    <property type="protein sequence ID" value="AAI55422.1"/>
    <property type="molecule type" value="mRNA"/>
</dbReference>
<protein>
    <submittedName>
        <fullName evidence="1">LOC100127809 protein</fullName>
    </submittedName>
</protein>
<dbReference type="eggNOG" id="ENOG502S2Q0">
    <property type="taxonomic scope" value="Eukaryota"/>
</dbReference>
<proteinExistence type="evidence at transcript level"/>
<dbReference type="PANTHER" id="PTHR35979:SF1">
    <property type="entry name" value="SINGLE-PASS MEMBRANE AND COILED-COIL DOMAIN-CONTAINING PROTEIN 1"/>
    <property type="match status" value="1"/>
</dbReference>
<sequence length="206" mass="23916">LDWRMSKKTVPFSSFMSTVKRLEQRLEDLQVHFDFIQKAADELDRRLALQGDSIAKQEGQNETWKSLMETSFSPREQDLLYSYTVDALGFLRNLVREQLPELEKDLPTLASILKLKSRNEQIKQAYNTALNNLGLSEDNVKSLCVFLITCYYDAKYIPREERKDWAGKMNHMIDVVVTNQEMQKSFKNALLATEKAQLLKDTNKEG</sequence>
<dbReference type="Pfam" id="PF15080">
    <property type="entry name" value="DUF4547"/>
    <property type="match status" value="1"/>
</dbReference>
<reference evidence="1" key="1">
    <citation type="submission" date="2007-11" db="EMBL/GenBank/DDBJ databases">
        <authorList>
            <consortium name="NIH - Xenopus Gene Collection (XGC) project"/>
        </authorList>
    </citation>
    <scope>NUCLEOTIDE SEQUENCE [LARGE SCALE MRNA]</scope>
    <source>
        <strain evidence="1">N6</strain>
        <tissue evidence="1">Skeletal muscle</tissue>
    </source>
</reference>
<name>A9JTP1_XENTR</name>
<dbReference type="HOGENOM" id="CLU_112082_0_0_1"/>